<dbReference type="EMBL" id="DVNC01000053">
    <property type="protein sequence ID" value="HIU54010.1"/>
    <property type="molecule type" value="Genomic_DNA"/>
</dbReference>
<reference evidence="2" key="2">
    <citation type="journal article" date="2021" name="PeerJ">
        <title>Extensive microbial diversity within the chicken gut microbiome revealed by metagenomics and culture.</title>
        <authorList>
            <person name="Gilroy R."/>
            <person name="Ravi A."/>
            <person name="Getino M."/>
            <person name="Pursley I."/>
            <person name="Horton D.L."/>
            <person name="Alikhan N.F."/>
            <person name="Baker D."/>
            <person name="Gharbi K."/>
            <person name="Hall N."/>
            <person name="Watson M."/>
            <person name="Adriaenssens E.M."/>
            <person name="Foster-Nyarko E."/>
            <person name="Jarju S."/>
            <person name="Secka A."/>
            <person name="Antonio M."/>
            <person name="Oren A."/>
            <person name="Chaudhuri R.R."/>
            <person name="La Ragione R."/>
            <person name="Hildebrand F."/>
            <person name="Pallen M.J."/>
        </authorList>
    </citation>
    <scope>NUCLEOTIDE SEQUENCE</scope>
    <source>
        <strain evidence="2">ChiW3-316</strain>
    </source>
</reference>
<name>A0A9D1M558_9PROT</name>
<protein>
    <submittedName>
        <fullName evidence="2">Uncharacterized protein</fullName>
    </submittedName>
</protein>
<gene>
    <name evidence="2" type="ORF">IAD20_08035</name>
</gene>
<dbReference type="AlphaFoldDB" id="A0A9D1M558"/>
<proteinExistence type="predicted"/>
<accession>A0A9D1M558</accession>
<sequence>MENTDYMQNPEFRDWLRNIGFDDKVLQDEINNDDTSRLDDLIRRFEEKNRREEDDFAHFSQKPLSGNEPVNEDLDTYYKNWCEQEHQPPYVYENTNEQSPAYGMKYYKTEEDKTAGKPAARALYHDAKNVEVESTDDKGPDYEFLDALVRKAALDGQPGIIFEDGMTPEFANKLAAACVKYGLKMKDQPENIDVSEFADQLTPEQKANIEKYNQGEKPYLTDYEKKLAITKDYAAHGTKEADISRHQDPAEQAAWFAAYKEAGIEPQKANPFYSLNKSKIRNLPESARKQLKGHNAETVGKLYEAAKAHAVADMAKNPTKEFDLRTSKAKDPKSAALLYAAYTAAGAKVVGMEEVNKDSQGMFQSETLGFMPEEAQKIVSDYNYGIRKEQLEAKRKEAEYAYRAAVMSPNPTPEQLEIIARHDERNAALTARGRIRLARQNGQEPAQEDRARVTGAGRQAALQEEIRRRQTNTH</sequence>
<dbReference type="Proteomes" id="UP000824107">
    <property type="component" value="Unassembled WGS sequence"/>
</dbReference>
<evidence type="ECO:0000313" key="2">
    <source>
        <dbReference type="EMBL" id="HIU54010.1"/>
    </source>
</evidence>
<evidence type="ECO:0000256" key="1">
    <source>
        <dbReference type="SAM" id="MobiDB-lite"/>
    </source>
</evidence>
<evidence type="ECO:0000313" key="3">
    <source>
        <dbReference type="Proteomes" id="UP000824107"/>
    </source>
</evidence>
<reference evidence="2" key="1">
    <citation type="submission" date="2020-10" db="EMBL/GenBank/DDBJ databases">
        <authorList>
            <person name="Gilroy R."/>
        </authorList>
    </citation>
    <scope>NUCLEOTIDE SEQUENCE</scope>
    <source>
        <strain evidence="2">ChiW3-316</strain>
    </source>
</reference>
<organism evidence="2 3">
    <name type="scientific">Candidatus Scatocola faecipullorum</name>
    <dbReference type="NCBI Taxonomy" id="2840917"/>
    <lineage>
        <taxon>Bacteria</taxon>
        <taxon>Pseudomonadati</taxon>
        <taxon>Pseudomonadota</taxon>
        <taxon>Alphaproteobacteria</taxon>
        <taxon>Rhodospirillales</taxon>
        <taxon>Rhodospirillaceae</taxon>
        <taxon>Rhodospirillaceae incertae sedis</taxon>
        <taxon>Candidatus Scatocola</taxon>
    </lineage>
</organism>
<comment type="caution">
    <text evidence="2">The sequence shown here is derived from an EMBL/GenBank/DDBJ whole genome shotgun (WGS) entry which is preliminary data.</text>
</comment>
<feature type="region of interest" description="Disordered" evidence="1">
    <location>
        <begin position="435"/>
        <end position="474"/>
    </location>
</feature>